<feature type="transmembrane region" description="Helical" evidence="1">
    <location>
        <begin position="156"/>
        <end position="173"/>
    </location>
</feature>
<reference evidence="3 4" key="1">
    <citation type="journal article" date="2018" name="Evol. Lett.">
        <title>Horizontal gene cluster transfer increased hallucinogenic mushroom diversity.</title>
        <authorList>
            <person name="Reynolds H.T."/>
            <person name="Vijayakumar V."/>
            <person name="Gluck-Thaler E."/>
            <person name="Korotkin H.B."/>
            <person name="Matheny P.B."/>
            <person name="Slot J.C."/>
        </authorList>
    </citation>
    <scope>NUCLEOTIDE SEQUENCE [LARGE SCALE GENOMIC DNA]</scope>
    <source>
        <strain evidence="3 4">2631</strain>
    </source>
</reference>
<dbReference type="InParanoid" id="A0A409WUZ4"/>
<dbReference type="OrthoDB" id="3270417at2759"/>
<gene>
    <name evidence="3" type="ORF">CVT25_008436</name>
</gene>
<organism evidence="3 4">
    <name type="scientific">Psilocybe cyanescens</name>
    <dbReference type="NCBI Taxonomy" id="93625"/>
    <lineage>
        <taxon>Eukaryota</taxon>
        <taxon>Fungi</taxon>
        <taxon>Dikarya</taxon>
        <taxon>Basidiomycota</taxon>
        <taxon>Agaricomycotina</taxon>
        <taxon>Agaricomycetes</taxon>
        <taxon>Agaricomycetidae</taxon>
        <taxon>Agaricales</taxon>
        <taxon>Agaricineae</taxon>
        <taxon>Strophariaceae</taxon>
        <taxon>Psilocybe</taxon>
    </lineage>
</organism>
<dbReference type="Proteomes" id="UP000283269">
    <property type="component" value="Unassembled WGS sequence"/>
</dbReference>
<evidence type="ECO:0000259" key="2">
    <source>
        <dbReference type="Pfam" id="PF20152"/>
    </source>
</evidence>
<evidence type="ECO:0000256" key="1">
    <source>
        <dbReference type="SAM" id="Phobius"/>
    </source>
</evidence>
<sequence length="404" mass="44072">MTGPEHAHTTAMNLHATLGAAFFGFSAGAMSVFFIPPLLVERTQHVTLDYTESQSDKPTNCIHLAGLVSSRDARLSNAITSPFSLLDTLHFVFSMYLVYNLILQFIGYAESAPKVLWSVDIMPCHQIRLGAAAEATKANDRFIAPSISLAITYRKYGAIFVIFIAILAVGKIYSKYPTLPPGLSVKWTPSIQYVVYLGFGATAFIDCAIAGAMCLILHKSGTGVGGRSEGVLESIIQYFVGSGLTTRYSKTVRSYSTCAYNSHSNSSLAAILCICLARISFLSLTSSGVFNVLHIQFVAQPDTLLYLGMEFSVTRLYANSVLAMFNARRRNNERMNQTIELKFPSGVMFGEPGSMSQTESLISNPFSPGQETKYSECDQCDAECSSIKGHKEKRASISSRGYTV</sequence>
<dbReference type="AlphaFoldDB" id="A0A409WUZ4"/>
<keyword evidence="1" id="KW-0472">Membrane</keyword>
<evidence type="ECO:0000313" key="3">
    <source>
        <dbReference type="EMBL" id="PPQ82286.1"/>
    </source>
</evidence>
<feature type="transmembrane region" description="Helical" evidence="1">
    <location>
        <begin position="304"/>
        <end position="325"/>
    </location>
</feature>
<comment type="caution">
    <text evidence="3">The sequence shown here is derived from an EMBL/GenBank/DDBJ whole genome shotgun (WGS) entry which is preliminary data.</text>
</comment>
<dbReference type="InterPro" id="IPR045339">
    <property type="entry name" value="DUF6534"/>
</dbReference>
<accession>A0A409WUZ4</accession>
<feature type="domain" description="DUF6534" evidence="2">
    <location>
        <begin position="203"/>
        <end position="330"/>
    </location>
</feature>
<feature type="transmembrane region" description="Helical" evidence="1">
    <location>
        <begin position="89"/>
        <end position="109"/>
    </location>
</feature>
<feature type="transmembrane region" description="Helical" evidence="1">
    <location>
        <begin position="12"/>
        <end position="35"/>
    </location>
</feature>
<name>A0A409WUZ4_PSICY</name>
<proteinExistence type="predicted"/>
<keyword evidence="4" id="KW-1185">Reference proteome</keyword>
<dbReference type="Pfam" id="PF20152">
    <property type="entry name" value="DUF6534"/>
    <property type="match status" value="1"/>
</dbReference>
<keyword evidence="1" id="KW-1133">Transmembrane helix</keyword>
<protein>
    <recommendedName>
        <fullName evidence="2">DUF6534 domain-containing protein</fullName>
    </recommendedName>
</protein>
<evidence type="ECO:0000313" key="4">
    <source>
        <dbReference type="Proteomes" id="UP000283269"/>
    </source>
</evidence>
<keyword evidence="1" id="KW-0812">Transmembrane</keyword>
<dbReference type="EMBL" id="NHYD01003153">
    <property type="protein sequence ID" value="PPQ82286.1"/>
    <property type="molecule type" value="Genomic_DNA"/>
</dbReference>
<feature type="transmembrane region" description="Helical" evidence="1">
    <location>
        <begin position="193"/>
        <end position="217"/>
    </location>
</feature>
<feature type="transmembrane region" description="Helical" evidence="1">
    <location>
        <begin position="268"/>
        <end position="292"/>
    </location>
</feature>